<feature type="compositionally biased region" description="Basic and acidic residues" evidence="5">
    <location>
        <begin position="116"/>
        <end position="125"/>
    </location>
</feature>
<dbReference type="OrthoDB" id="10025028at2759"/>
<dbReference type="InterPro" id="IPR051284">
    <property type="entry name" value="ZnF_MYMT-QRICH1"/>
</dbReference>
<feature type="domain" description="TRASH" evidence="6">
    <location>
        <begin position="745"/>
        <end position="780"/>
    </location>
</feature>
<feature type="region of interest" description="Disordered" evidence="5">
    <location>
        <begin position="886"/>
        <end position="906"/>
    </location>
</feature>
<feature type="region of interest" description="Disordered" evidence="5">
    <location>
        <begin position="828"/>
        <end position="865"/>
    </location>
</feature>
<evidence type="ECO:0000313" key="7">
    <source>
        <dbReference type="EMBL" id="KAJ3613617.1"/>
    </source>
</evidence>
<evidence type="ECO:0000259" key="6">
    <source>
        <dbReference type="SMART" id="SM00746"/>
    </source>
</evidence>
<feature type="region of interest" description="Disordered" evidence="5">
    <location>
        <begin position="1"/>
        <end position="29"/>
    </location>
</feature>
<dbReference type="Pfam" id="PF06467">
    <property type="entry name" value="zf-FCS"/>
    <property type="match status" value="2"/>
</dbReference>
<feature type="domain" description="TRASH" evidence="6">
    <location>
        <begin position="426"/>
        <end position="465"/>
    </location>
</feature>
<dbReference type="PANTHER" id="PTHR45736">
    <property type="entry name" value="ZINC FINGER MYM-TYPE PROTEIN"/>
    <property type="match status" value="1"/>
</dbReference>
<sequence>MADSEDLQPKHSEVLEAPVQAPGGKEEGLVNQQAVEAGTRRQEAATEGAAGKTTAFTVLAEASRGQGIGESGEMDEELEGVPAYPAGEEEEEDEDWQFTLPKGMLEEEGDIDDDMDGTRPTKEEVCPSLSGIGQPCEKETQFETASGPANTSSSPVSSDGPTVAQSKELDASQMSKEPPAPETPPILSIKDEPMDEGYEQALLPQSSISKIKEELEHKEEELRISSVFSFRGGNAFAPQGGSVQFIQPPTIFIPSRATLLQAPASQPQPAPMSTIRCSGCSKVLVKGQTAFQRKGASQLFCSTVCLSSHLPPTSKARSCYQCNKEISDPKSMVMVPIDNNTFMHFCSHLCLSVSTTDRKKTVAQLLYSPRIMPNIATETDKLLCIMCKSTSKIEHEVMHQGRVHSLCNDACFLAWRKSRQLAMNCCEGCGLYCKSDSDVCQTLTVDKAQLHFCSPTCVSTYKQSCMKNTECTVCHSSVPVSNTIMEPNPMGKVQLYCSSTCVGQKGLAKHTLTGAAFPCSQCELNKVPQYHLATADGVIRNFCSYECVSVFRLKKEESSSQPSLVNGASSSPSYSPSQPSLTDQPPAVPVGGAESPVPAVGKALPLVAYPSPHHSVTSVPPLEPTYSNPASQAHLAPPSSPGHTLTQATPSHRSLTCHQCSKQFDTKPLLFSYQGCISMFCQAACCEQYKSQKNIMAQCDSCKLDNVVFEVVTFNQQERVFCSQSCKQQFQSEVTVRSKGSWRPCSYCSCVSQERLYSHYSGHMEEFCRPGCMSKFTVLYYGMARCDGCRKQGYMTERLQCTNSVRNFCTPACMQQYCYQHFETRAQRSAEPPGGPPALPPPSVQECAAPSQAHHPSKMDPGVGDVVSLASDSAAQPHGALTGTLLTSSKAHDKTVNHASTQTEAMRVPSARRCQVKNKSVLCRPFTLNQETMCQLLEPPANTSVLSLKETSDSLTRSKMYPFDLSQADASTDVPQLPQVPLLPARLSGRHFLDVRRGGSLDCVVCSHHKRQRVIEEQEEEHVMRKRGRMEKAQEEESGQVRAEETKKVKEEEEAMKQQQEEKQQLKDKKQPDEEECTEEKVRGETSNPAQKVRCSERREKHEEVKSETGAGETRRPPAYCCKTCPGQPTLCAVPCFELYHTQFLYWVTAQLETARDHRTPYERPNTARTPCDPTRQLT</sequence>
<accession>A0A9Q0IUA1</accession>
<feature type="domain" description="TRASH" evidence="6">
    <location>
        <begin position="384"/>
        <end position="419"/>
    </location>
</feature>
<feature type="compositionally biased region" description="Polar residues" evidence="5">
    <location>
        <begin position="142"/>
        <end position="165"/>
    </location>
</feature>
<keyword evidence="8" id="KW-1185">Reference proteome</keyword>
<feature type="compositionally biased region" description="Acidic residues" evidence="5">
    <location>
        <begin position="106"/>
        <end position="115"/>
    </location>
</feature>
<feature type="domain" description="TRASH" evidence="6">
    <location>
        <begin position="471"/>
        <end position="509"/>
    </location>
</feature>
<proteinExistence type="predicted"/>
<evidence type="ECO:0000256" key="1">
    <source>
        <dbReference type="ARBA" id="ARBA00022723"/>
    </source>
</evidence>
<feature type="region of interest" description="Disordered" evidence="5">
    <location>
        <begin position="559"/>
        <end position="594"/>
    </location>
</feature>
<dbReference type="Proteomes" id="UP001148018">
    <property type="component" value="Unassembled WGS sequence"/>
</dbReference>
<keyword evidence="2" id="KW-0677">Repeat</keyword>
<organism evidence="7 8">
    <name type="scientific">Muraenolepis orangiensis</name>
    <name type="common">Patagonian moray cod</name>
    <dbReference type="NCBI Taxonomy" id="630683"/>
    <lineage>
        <taxon>Eukaryota</taxon>
        <taxon>Metazoa</taxon>
        <taxon>Chordata</taxon>
        <taxon>Craniata</taxon>
        <taxon>Vertebrata</taxon>
        <taxon>Euteleostomi</taxon>
        <taxon>Actinopterygii</taxon>
        <taxon>Neopterygii</taxon>
        <taxon>Teleostei</taxon>
        <taxon>Neoteleostei</taxon>
        <taxon>Acanthomorphata</taxon>
        <taxon>Zeiogadaria</taxon>
        <taxon>Gadariae</taxon>
        <taxon>Gadiformes</taxon>
        <taxon>Muraenolepidoidei</taxon>
        <taxon>Muraenolepididae</taxon>
        <taxon>Muraenolepis</taxon>
    </lineage>
</organism>
<feature type="domain" description="TRASH" evidence="6">
    <location>
        <begin position="657"/>
        <end position="693"/>
    </location>
</feature>
<evidence type="ECO:0000256" key="3">
    <source>
        <dbReference type="ARBA" id="ARBA00022771"/>
    </source>
</evidence>
<name>A0A9Q0IUA1_9TELE</name>
<keyword evidence="4" id="KW-0862">Zinc</keyword>
<feature type="region of interest" description="Disordered" evidence="5">
    <location>
        <begin position="618"/>
        <end position="648"/>
    </location>
</feature>
<dbReference type="EMBL" id="JANIIK010000035">
    <property type="protein sequence ID" value="KAJ3613617.1"/>
    <property type="molecule type" value="Genomic_DNA"/>
</dbReference>
<feature type="domain" description="TRASH" evidence="6">
    <location>
        <begin position="519"/>
        <end position="555"/>
    </location>
</feature>
<feature type="compositionally biased region" description="Low complexity" evidence="5">
    <location>
        <begin position="569"/>
        <end position="580"/>
    </location>
</feature>
<feature type="region of interest" description="Disordered" evidence="5">
    <location>
        <begin position="1160"/>
        <end position="1179"/>
    </location>
</feature>
<protein>
    <recommendedName>
        <fullName evidence="6">TRASH domain-containing protein</fullName>
    </recommendedName>
</protein>
<evidence type="ECO:0000256" key="5">
    <source>
        <dbReference type="SAM" id="MobiDB-lite"/>
    </source>
</evidence>
<feature type="compositionally biased region" description="Pro residues" evidence="5">
    <location>
        <begin position="833"/>
        <end position="843"/>
    </location>
</feature>
<keyword evidence="3" id="KW-0863">Zinc-finger</keyword>
<reference evidence="7" key="1">
    <citation type="submission" date="2022-07" db="EMBL/GenBank/DDBJ databases">
        <title>Chromosome-level genome of Muraenolepis orangiensis.</title>
        <authorList>
            <person name="Kim J."/>
        </authorList>
    </citation>
    <scope>NUCLEOTIDE SEQUENCE</scope>
    <source>
        <strain evidence="7">KU_S4_2022</strain>
        <tissue evidence="7">Muscle</tissue>
    </source>
</reference>
<dbReference type="GO" id="GO:0008270">
    <property type="term" value="F:zinc ion binding"/>
    <property type="evidence" value="ECO:0007669"/>
    <property type="project" value="UniProtKB-KW"/>
</dbReference>
<feature type="region of interest" description="Disordered" evidence="5">
    <location>
        <begin position="1017"/>
        <end position="1115"/>
    </location>
</feature>
<feature type="domain" description="TRASH" evidence="6">
    <location>
        <begin position="319"/>
        <end position="358"/>
    </location>
</feature>
<gene>
    <name evidence="7" type="ORF">NHX12_019863</name>
</gene>
<feature type="compositionally biased region" description="Basic and acidic residues" evidence="5">
    <location>
        <begin position="1094"/>
        <end position="1107"/>
    </location>
</feature>
<dbReference type="AlphaFoldDB" id="A0A9Q0IUA1"/>
<feature type="compositionally biased region" description="Polar residues" evidence="5">
    <location>
        <begin position="559"/>
        <end position="568"/>
    </location>
</feature>
<dbReference type="InterPro" id="IPR011017">
    <property type="entry name" value="TRASH_dom"/>
</dbReference>
<evidence type="ECO:0000256" key="4">
    <source>
        <dbReference type="ARBA" id="ARBA00022833"/>
    </source>
</evidence>
<feature type="region of interest" description="Disordered" evidence="5">
    <location>
        <begin position="104"/>
        <end position="190"/>
    </location>
</feature>
<evidence type="ECO:0000256" key="2">
    <source>
        <dbReference type="ARBA" id="ARBA00022737"/>
    </source>
</evidence>
<keyword evidence="1" id="KW-0479">Metal-binding</keyword>
<feature type="domain" description="TRASH" evidence="6">
    <location>
        <begin position="699"/>
        <end position="734"/>
    </location>
</feature>
<dbReference type="PANTHER" id="PTHR45736:SF5">
    <property type="entry name" value="ZINC FINGER MYM-TYPE PROTEIN 4"/>
    <property type="match status" value="1"/>
</dbReference>
<evidence type="ECO:0000313" key="8">
    <source>
        <dbReference type="Proteomes" id="UP001148018"/>
    </source>
</evidence>
<dbReference type="SMART" id="SM00746">
    <property type="entry name" value="TRASH"/>
    <property type="match status" value="9"/>
</dbReference>
<comment type="caution">
    <text evidence="7">The sequence shown here is derived from an EMBL/GenBank/DDBJ whole genome shotgun (WGS) entry which is preliminary data.</text>
</comment>
<feature type="domain" description="TRASH" evidence="6">
    <location>
        <begin position="277"/>
        <end position="313"/>
    </location>
</feature>
<feature type="compositionally biased region" description="Basic and acidic residues" evidence="5">
    <location>
        <begin position="1042"/>
        <end position="1072"/>
    </location>
</feature>
<dbReference type="InterPro" id="IPR010507">
    <property type="entry name" value="Znf_MYM"/>
</dbReference>
<dbReference type="SUPFAM" id="SSF57716">
    <property type="entry name" value="Glucocorticoid receptor-like (DNA-binding domain)"/>
    <property type="match status" value="1"/>
</dbReference>